<gene>
    <name evidence="8" type="ORF">VKT23_011644</name>
</gene>
<evidence type="ECO:0000256" key="2">
    <source>
        <dbReference type="ARBA" id="ARBA00022723"/>
    </source>
</evidence>
<feature type="domain" description="HAT C-terminal dimerisation" evidence="7">
    <location>
        <begin position="129"/>
        <end position="218"/>
    </location>
</feature>
<dbReference type="EMBL" id="JBANRG010000026">
    <property type="protein sequence ID" value="KAK7453380.1"/>
    <property type="molecule type" value="Genomic_DNA"/>
</dbReference>
<evidence type="ECO:0000256" key="4">
    <source>
        <dbReference type="ARBA" id="ARBA00022833"/>
    </source>
</evidence>
<name>A0ABR1JAB9_9AGAR</name>
<evidence type="ECO:0000313" key="9">
    <source>
        <dbReference type="Proteomes" id="UP001498398"/>
    </source>
</evidence>
<comment type="caution">
    <text evidence="8">The sequence shown here is derived from an EMBL/GenBank/DDBJ whole genome shotgun (WGS) entry which is preliminary data.</text>
</comment>
<dbReference type="InterPro" id="IPR012337">
    <property type="entry name" value="RNaseH-like_sf"/>
</dbReference>
<keyword evidence="9" id="KW-1185">Reference proteome</keyword>
<reference evidence="8 9" key="1">
    <citation type="submission" date="2024-01" db="EMBL/GenBank/DDBJ databases">
        <title>A draft genome for the cacao thread blight pathogen Marasmiellus scandens.</title>
        <authorList>
            <person name="Baruah I.K."/>
            <person name="Leung J."/>
            <person name="Bukari Y."/>
            <person name="Amoako-Attah I."/>
            <person name="Meinhardt L.W."/>
            <person name="Bailey B.A."/>
            <person name="Cohen S.P."/>
        </authorList>
    </citation>
    <scope>NUCLEOTIDE SEQUENCE [LARGE SCALE GENOMIC DNA]</scope>
    <source>
        <strain evidence="8 9">GH-19</strain>
    </source>
</reference>
<dbReference type="InterPro" id="IPR052035">
    <property type="entry name" value="ZnF_BED_domain_contain"/>
</dbReference>
<dbReference type="PANTHER" id="PTHR46481">
    <property type="entry name" value="ZINC FINGER BED DOMAIN-CONTAINING PROTEIN 4"/>
    <property type="match status" value="1"/>
</dbReference>
<organism evidence="8 9">
    <name type="scientific">Marasmiellus scandens</name>
    <dbReference type="NCBI Taxonomy" id="2682957"/>
    <lineage>
        <taxon>Eukaryota</taxon>
        <taxon>Fungi</taxon>
        <taxon>Dikarya</taxon>
        <taxon>Basidiomycota</taxon>
        <taxon>Agaricomycotina</taxon>
        <taxon>Agaricomycetes</taxon>
        <taxon>Agaricomycetidae</taxon>
        <taxon>Agaricales</taxon>
        <taxon>Marasmiineae</taxon>
        <taxon>Omphalotaceae</taxon>
        <taxon>Marasmiellus</taxon>
    </lineage>
</organism>
<keyword evidence="4" id="KW-0862">Zinc</keyword>
<evidence type="ECO:0000259" key="7">
    <source>
        <dbReference type="Pfam" id="PF05699"/>
    </source>
</evidence>
<keyword evidence="5" id="KW-0539">Nucleus</keyword>
<accession>A0ABR1JAB9</accession>
<keyword evidence="3" id="KW-0863">Zinc-finger</keyword>
<evidence type="ECO:0000313" key="8">
    <source>
        <dbReference type="EMBL" id="KAK7453380.1"/>
    </source>
</evidence>
<protein>
    <recommendedName>
        <fullName evidence="7">HAT C-terminal dimerisation domain-containing protein</fullName>
    </recommendedName>
</protein>
<proteinExistence type="predicted"/>
<feature type="compositionally biased region" description="Basic and acidic residues" evidence="6">
    <location>
        <begin position="245"/>
        <end position="255"/>
    </location>
</feature>
<dbReference type="Proteomes" id="UP001498398">
    <property type="component" value="Unassembled WGS sequence"/>
</dbReference>
<evidence type="ECO:0000256" key="6">
    <source>
        <dbReference type="SAM" id="MobiDB-lite"/>
    </source>
</evidence>
<keyword evidence="2" id="KW-0479">Metal-binding</keyword>
<sequence length="277" mass="31313">MFSSILAVAEALRRLLKNHKDLPSLDSWDWTFLQQLEELLRPFVYFTEHMSGKTHPLIHEVIPLMDSINRKLEKFIDDELKLDSLVYRCAMKCKPEPSLVVKLTEFDDLDPFADLFESHTCLTTQTDALDEYLAAPLVDLKNNAAVKGDPLKWWCLKLKSKIDGVDPHLARMAIDLLSIPAASTDVEHDFSRGGLMVSKRQHQLKDESVRSSMTVGSWNQQGLLPYDKLVQCFNDKPKRLGMKTMGKDLGKKSNEVVEVLDSSDSDGDGSDDSEDSD</sequence>
<evidence type="ECO:0000256" key="3">
    <source>
        <dbReference type="ARBA" id="ARBA00022771"/>
    </source>
</evidence>
<comment type="subcellular location">
    <subcellularLocation>
        <location evidence="1">Nucleus</location>
    </subcellularLocation>
</comment>
<feature type="compositionally biased region" description="Acidic residues" evidence="6">
    <location>
        <begin position="261"/>
        <end position="277"/>
    </location>
</feature>
<dbReference type="SUPFAM" id="SSF53098">
    <property type="entry name" value="Ribonuclease H-like"/>
    <property type="match status" value="1"/>
</dbReference>
<dbReference type="Pfam" id="PF05699">
    <property type="entry name" value="Dimer_Tnp_hAT"/>
    <property type="match status" value="1"/>
</dbReference>
<feature type="region of interest" description="Disordered" evidence="6">
    <location>
        <begin position="243"/>
        <end position="277"/>
    </location>
</feature>
<dbReference type="InterPro" id="IPR008906">
    <property type="entry name" value="HATC_C_dom"/>
</dbReference>
<evidence type="ECO:0000256" key="5">
    <source>
        <dbReference type="ARBA" id="ARBA00023242"/>
    </source>
</evidence>
<dbReference type="PANTHER" id="PTHR46481:SF10">
    <property type="entry name" value="ZINC FINGER BED DOMAIN-CONTAINING PROTEIN 39"/>
    <property type="match status" value="1"/>
</dbReference>
<evidence type="ECO:0000256" key="1">
    <source>
        <dbReference type="ARBA" id="ARBA00004123"/>
    </source>
</evidence>